<dbReference type="Ensembl" id="ENSFHET00000007305.1">
    <property type="protein sequence ID" value="ENSFHEP00000005352.1"/>
    <property type="gene ID" value="ENSFHEG00000006335.1"/>
</dbReference>
<reference evidence="1" key="1">
    <citation type="submission" date="2025-08" db="UniProtKB">
        <authorList>
            <consortium name="Ensembl"/>
        </authorList>
    </citation>
    <scope>IDENTIFICATION</scope>
</reference>
<evidence type="ECO:0008006" key="3">
    <source>
        <dbReference type="Google" id="ProtNLM"/>
    </source>
</evidence>
<reference evidence="1" key="2">
    <citation type="submission" date="2025-09" db="UniProtKB">
        <authorList>
            <consortium name="Ensembl"/>
        </authorList>
    </citation>
    <scope>IDENTIFICATION</scope>
</reference>
<evidence type="ECO:0000313" key="2">
    <source>
        <dbReference type="Proteomes" id="UP000265000"/>
    </source>
</evidence>
<sequence length="427" mass="48367">MVRSRPALTFEGWRYSHYFQLIEVQGRNVSGKCTLCPGENLLSTAENSTSNLFKYLKAINKSKVRSPRSRGKWHAGVCTMCQPPRIYRAVITKAFWESQYTGSIHASLTVKKLQLHAREYKGRHTYDIIGLEMELIHSAFGLSHRITTTVTDIGSNFVKAFQTYASPEDDRTDEEEDEDLIFCYDDNKWLSSNSDSKLVYQSATGKSAILWTKASRSTVASDMVDVKRVKKTDCAFINETGHQSPDRMRTSIPKGILQCFETTVALDILQGENNYNYGCLLPTILMSRIRPTRFVSSIILSIQTPFALILESRDALLAERRKMAHALLIAECHTLLHAGEEEDTMSFSTDSKVLNYMRSGSELEVLNRFPQVKAVFMKYNTATPSSALVERLFSLGGLVLTPRRNRLTSLFLRHSKKLLDICMNVLD</sequence>
<accession>A0A3Q2P0J5</accession>
<evidence type="ECO:0000313" key="1">
    <source>
        <dbReference type="Ensembl" id="ENSFHEP00000005352.1"/>
    </source>
</evidence>
<keyword evidence="2" id="KW-1185">Reference proteome</keyword>
<proteinExistence type="predicted"/>
<name>A0A3Q2P0J5_FUNHE</name>
<dbReference type="GeneTree" id="ENSGT00530000064692"/>
<dbReference type="PANTHER" id="PTHR47501:SF5">
    <property type="entry name" value="HAT C-TERMINAL DIMERISATION DOMAIN-CONTAINING PROTEIN"/>
    <property type="match status" value="1"/>
</dbReference>
<protein>
    <recommendedName>
        <fullName evidence="3">HAT C-terminal dimerisation domain-containing protein</fullName>
    </recommendedName>
</protein>
<dbReference type="PANTHER" id="PTHR47501">
    <property type="entry name" value="TRANSPOSASE-RELATED"/>
    <property type="match status" value="1"/>
</dbReference>
<dbReference type="AlphaFoldDB" id="A0A3Q2P0J5"/>
<organism evidence="1 2">
    <name type="scientific">Fundulus heteroclitus</name>
    <name type="common">Killifish</name>
    <name type="synonym">Mummichog</name>
    <dbReference type="NCBI Taxonomy" id="8078"/>
    <lineage>
        <taxon>Eukaryota</taxon>
        <taxon>Metazoa</taxon>
        <taxon>Chordata</taxon>
        <taxon>Craniata</taxon>
        <taxon>Vertebrata</taxon>
        <taxon>Euteleostomi</taxon>
        <taxon>Actinopterygii</taxon>
        <taxon>Neopterygii</taxon>
        <taxon>Teleostei</taxon>
        <taxon>Neoteleostei</taxon>
        <taxon>Acanthomorphata</taxon>
        <taxon>Ovalentaria</taxon>
        <taxon>Atherinomorphae</taxon>
        <taxon>Cyprinodontiformes</taxon>
        <taxon>Fundulidae</taxon>
        <taxon>Fundulus</taxon>
    </lineage>
</organism>
<dbReference type="Proteomes" id="UP000265000">
    <property type="component" value="Unplaced"/>
</dbReference>